<evidence type="ECO:0000313" key="3">
    <source>
        <dbReference type="Proteomes" id="UP000758168"/>
    </source>
</evidence>
<dbReference type="EMBL" id="JAGIOB010000001">
    <property type="protein sequence ID" value="MBP2416817.1"/>
    <property type="molecule type" value="Genomic_DNA"/>
</dbReference>
<dbReference type="PANTHER" id="PTHR36974">
    <property type="entry name" value="MEMBRANE PROTEIN-RELATED"/>
    <property type="match status" value="1"/>
</dbReference>
<keyword evidence="1" id="KW-0472">Membrane</keyword>
<keyword evidence="3" id="KW-1185">Reference proteome</keyword>
<comment type="caution">
    <text evidence="2">The sequence shown here is derived from an EMBL/GenBank/DDBJ whole genome shotgun (WGS) entry which is preliminary data.</text>
</comment>
<organism evidence="2 3">
    <name type="scientific">Microlunatus capsulatus</name>
    <dbReference type="NCBI Taxonomy" id="99117"/>
    <lineage>
        <taxon>Bacteria</taxon>
        <taxon>Bacillati</taxon>
        <taxon>Actinomycetota</taxon>
        <taxon>Actinomycetes</taxon>
        <taxon>Propionibacteriales</taxon>
        <taxon>Propionibacteriaceae</taxon>
        <taxon>Microlunatus</taxon>
    </lineage>
</organism>
<keyword evidence="1" id="KW-0812">Transmembrane</keyword>
<evidence type="ECO:0000313" key="2">
    <source>
        <dbReference type="EMBL" id="MBP2416817.1"/>
    </source>
</evidence>
<keyword evidence="1" id="KW-1133">Transmembrane helix</keyword>
<protein>
    <submittedName>
        <fullName evidence="2">Membrane protein</fullName>
    </submittedName>
</protein>
<feature type="transmembrane region" description="Helical" evidence="1">
    <location>
        <begin position="71"/>
        <end position="88"/>
    </location>
</feature>
<evidence type="ECO:0000256" key="1">
    <source>
        <dbReference type="SAM" id="Phobius"/>
    </source>
</evidence>
<dbReference type="PANTHER" id="PTHR36974:SF1">
    <property type="entry name" value="DOXX FAMILY MEMBRANE PROTEIN"/>
    <property type="match status" value="1"/>
</dbReference>
<dbReference type="Proteomes" id="UP000758168">
    <property type="component" value="Unassembled WGS sequence"/>
</dbReference>
<name>A0ABS4Z7Y4_9ACTN</name>
<accession>A0ABS4Z7Y4</accession>
<gene>
    <name evidence="2" type="ORF">JOF54_001739</name>
</gene>
<proteinExistence type="predicted"/>
<sequence length="127" mass="13477">MTTTARTADRTALGLAALLAGTGTLHLVDPHRFDPAVPTWLPGSRLGWELVSGVAELGCAALLALPRTRRLGGWATAALFVAVFPGNLDMARRARSPRGRAITLARLPLQLPLVVGAWRVARHASAR</sequence>
<reference evidence="2 3" key="1">
    <citation type="submission" date="2021-03" db="EMBL/GenBank/DDBJ databases">
        <title>Sequencing the genomes of 1000 actinobacteria strains.</title>
        <authorList>
            <person name="Klenk H.-P."/>
        </authorList>
    </citation>
    <scope>NUCLEOTIDE SEQUENCE [LARGE SCALE GENOMIC DNA]</scope>
    <source>
        <strain evidence="2 3">DSM 12936</strain>
    </source>
</reference>
<dbReference type="RefSeq" id="WP_307803976.1">
    <property type="nucleotide sequence ID" value="NZ_BAAAMH010000013.1"/>
</dbReference>